<dbReference type="Proteomes" id="UP000192132">
    <property type="component" value="Unassembled WGS sequence"/>
</dbReference>
<organism evidence="1 2">
    <name type="scientific">Alkanindiges hydrocarboniclasticus</name>
    <dbReference type="NCBI Taxonomy" id="1907941"/>
    <lineage>
        <taxon>Bacteria</taxon>
        <taxon>Pseudomonadati</taxon>
        <taxon>Pseudomonadota</taxon>
        <taxon>Gammaproteobacteria</taxon>
        <taxon>Moraxellales</taxon>
        <taxon>Moraxellaceae</taxon>
        <taxon>Alkanindiges</taxon>
    </lineage>
</organism>
<dbReference type="AlphaFoldDB" id="A0A1S8CWC1"/>
<keyword evidence="2" id="KW-1185">Reference proteome</keyword>
<evidence type="ECO:0000313" key="1">
    <source>
        <dbReference type="EMBL" id="ONG41072.1"/>
    </source>
</evidence>
<accession>A0A1S8CWC1</accession>
<gene>
    <name evidence="1" type="ORF">BKE30_06525</name>
</gene>
<reference evidence="1 2" key="1">
    <citation type="submission" date="2016-10" db="EMBL/GenBank/DDBJ databases">
        <title>Draft Genome sequence of Alkanindiges sp. strain H1.</title>
        <authorList>
            <person name="Subhash Y."/>
            <person name="Lee S."/>
        </authorList>
    </citation>
    <scope>NUCLEOTIDE SEQUENCE [LARGE SCALE GENOMIC DNA]</scope>
    <source>
        <strain evidence="1 2">H1</strain>
    </source>
</reference>
<protein>
    <submittedName>
        <fullName evidence="1">Uncharacterized protein</fullName>
    </submittedName>
</protein>
<dbReference type="EMBL" id="MLCN01000014">
    <property type="protein sequence ID" value="ONG41072.1"/>
    <property type="molecule type" value="Genomic_DNA"/>
</dbReference>
<sequence length="149" mass="16937">MNMFLTNLATSSHHFKKPYDTDYRELLIDACDQLAETAKFKLFVCDDIAWNVDVSPDLVVFLEQVPSAINHLKLGDKAIISLYEQGVETNIILIPHYKNCYITCEPMLPSSTTRWGSKCCEIEDLEHIILKLEVFFKAISRALAILIGV</sequence>
<dbReference type="OrthoDB" id="3436396at2"/>
<evidence type="ECO:0000313" key="2">
    <source>
        <dbReference type="Proteomes" id="UP000192132"/>
    </source>
</evidence>
<dbReference type="RefSeq" id="WP_076877800.1">
    <property type="nucleotide sequence ID" value="NZ_MLCN01000014.1"/>
</dbReference>
<name>A0A1S8CWC1_9GAMM</name>
<comment type="caution">
    <text evidence="1">The sequence shown here is derived from an EMBL/GenBank/DDBJ whole genome shotgun (WGS) entry which is preliminary data.</text>
</comment>
<proteinExistence type="predicted"/>